<reference evidence="1" key="1">
    <citation type="submission" date="2021-05" db="EMBL/GenBank/DDBJ databases">
        <title>Diversity, taxonomy and evolution of archaeal viruses of the class Caudoviricetes.</title>
        <authorList>
            <person name="Liu Y."/>
            <person name="Demina T.A."/>
            <person name="Roux S."/>
            <person name="Aiewsakun P."/>
            <person name="Kazlauskas D."/>
            <person name="Simmonds P."/>
            <person name="Prangishvili D."/>
            <person name="Oksanen H.M."/>
            <person name="Krupovic M."/>
        </authorList>
    </citation>
    <scope>NUCLEOTIDE SEQUENCE</scope>
    <source>
        <strain evidence="1">HRTV-27/27</strain>
    </source>
</reference>
<protein>
    <submittedName>
        <fullName evidence="1">DNA primase</fullName>
    </submittedName>
</protein>
<dbReference type="EMBL" id="MZ334522">
    <property type="protein sequence ID" value="UBF22755.1"/>
    <property type="molecule type" value="Genomic_DNA"/>
</dbReference>
<dbReference type="Proteomes" id="UP000827260">
    <property type="component" value="Segment"/>
</dbReference>
<sequence>MSAAVVERPDGLSEHALALRSTIPVWCPTYPRRATKHQEWVLDEDVLFSALADETGSGPGYVSVYAFPEGHPRDGGIPEIDTVFFDFDIPGDSLYGRPKTPEDVNELMWSAEMNRLLSMIGDVAAEILDTGMAPYFRASLSGHKGVHLFIDFEPIDLAFGPTAYQVQRGLAEYVEGLVDVFREAAGSAVDEFLDVDSTDIARLTRVPNTVHDTATMLYEEPRFCVPVSIEELVDIDADTYRRLTAAPRLPPHPERRPSEKAADVLTRYIWMAPGGPSQSSTGPGIRGTRTQALSHYRENVADSSITLEDGYMTVKDHLLQRKPCMWWFRDRDDCWDHGNQSHYFKIAIINELTLMGAPLEVIHEFFSGTPNYDERLTESEIGAVLSMNYHRPTGMKKLRQHSPIFAGTNQPSR</sequence>
<gene>
    <name evidence="1" type="ORF">HRTV-27_gp62</name>
</gene>
<accession>A0AAE8XXZ2</accession>
<name>A0AAE8XXZ2_9CAUD</name>
<evidence type="ECO:0000313" key="2">
    <source>
        <dbReference type="Proteomes" id="UP000827260"/>
    </source>
</evidence>
<evidence type="ECO:0000313" key="1">
    <source>
        <dbReference type="EMBL" id="UBF22755.1"/>
    </source>
</evidence>
<keyword evidence="2" id="KW-1185">Reference proteome</keyword>
<proteinExistence type="predicted"/>
<organism evidence="1 2">
    <name type="scientific">Halorubrum tailed virus 27</name>
    <dbReference type="NCBI Taxonomy" id="2878008"/>
    <lineage>
        <taxon>Viruses</taxon>
        <taxon>Duplodnaviria</taxon>
        <taxon>Heunggongvirae</taxon>
        <taxon>Uroviricota</taxon>
        <taxon>Caudoviricetes</taxon>
        <taxon>Thumleimavirales</taxon>
        <taxon>Hafunaviridae</taxon>
        <taxon>Minorvirus</taxon>
        <taxon>Minorvirus thailandense</taxon>
        <taxon>Minorvirus HRTV27</taxon>
    </lineage>
</organism>